<evidence type="ECO:0000313" key="6">
    <source>
        <dbReference type="EMBL" id="SAL33934.1"/>
    </source>
</evidence>
<comment type="pathway">
    <text evidence="1">Organosulfur degradation.</text>
</comment>
<evidence type="ECO:0000256" key="1">
    <source>
        <dbReference type="ARBA" id="ARBA00005177"/>
    </source>
</evidence>
<dbReference type="EMBL" id="FCOC02000009">
    <property type="protein sequence ID" value="SAL33934.1"/>
    <property type="molecule type" value="Genomic_DNA"/>
</dbReference>
<dbReference type="GO" id="GO:0008430">
    <property type="term" value="F:selenium binding"/>
    <property type="evidence" value="ECO:0007669"/>
    <property type="project" value="InterPro"/>
</dbReference>
<gene>
    <name evidence="6" type="ORF">AWB64_03262</name>
</gene>
<dbReference type="SUPFAM" id="SSF75011">
    <property type="entry name" value="3-carboxy-cis,cis-mucoante lactonizing enzyme"/>
    <property type="match status" value="1"/>
</dbReference>
<evidence type="ECO:0000313" key="7">
    <source>
        <dbReference type="Proteomes" id="UP000054893"/>
    </source>
</evidence>
<evidence type="ECO:0000256" key="4">
    <source>
        <dbReference type="ARBA" id="ARBA00015601"/>
    </source>
</evidence>
<organism evidence="6 7">
    <name type="scientific">Caballeronia sordidicola</name>
    <name type="common">Burkholderia sordidicola</name>
    <dbReference type="NCBI Taxonomy" id="196367"/>
    <lineage>
        <taxon>Bacteria</taxon>
        <taxon>Pseudomonadati</taxon>
        <taxon>Pseudomonadota</taxon>
        <taxon>Betaproteobacteria</taxon>
        <taxon>Burkholderiales</taxon>
        <taxon>Burkholderiaceae</taxon>
        <taxon>Caballeronia</taxon>
    </lineage>
</organism>
<sequence length="464" mass="51714">MANWTPDPSFYPSPRMAMKAPPETLAYVASFDPTRQVPDAIAVIDVDPASSTYSQLLNNVAMPNAGDELHHFGWNACSSCLCPNAPHAHAERRYLVVPGLRSSRIHILDTKADPRNPKIVRVLEPAEVAEKAGYTRPHTVHCGPEGIYVAALGNAHGEAPGGIFLMDHETFDIRGQWEIDRGPQQLAYDAWWHLGHDTLVTSEWGLPATFENGLVPEILLGGKYGHKLHFWDLHTRKHKQEIDFGEENQLVFELRPAHDPTRAYGFVNSVISLKDLSSSIWTWYRDGDKWAVKKIIEIPAEPADADLLPPMLKGFGAVPPLVTDIDLSMDDRFLYVACWGTGDLRQYDVSDPFAPRLTGTVRIGGIVSRESHPKADGRALNGGPQMVEVSRDGRRVYFTNSLYGVIDEQFYPEGLKGWMVKLDAAPDGGIEFDPRFLVEWPATHRPHQVRLEGGDCSSDSYCYP</sequence>
<dbReference type="PANTHER" id="PTHR23300:SF0">
    <property type="entry name" value="METHANETHIOL OXIDASE"/>
    <property type="match status" value="1"/>
</dbReference>
<dbReference type="InterPro" id="IPR015943">
    <property type="entry name" value="WD40/YVTN_repeat-like_dom_sf"/>
</dbReference>
<comment type="similarity">
    <text evidence="2">Belongs to the selenium-binding protein family.</text>
</comment>
<proteinExistence type="inferred from homology"/>
<dbReference type="Gene3D" id="2.130.10.10">
    <property type="entry name" value="YVTN repeat-like/Quinoprotein amine dehydrogenase"/>
    <property type="match status" value="1"/>
</dbReference>
<name>A0A158GP92_CABSO</name>
<evidence type="ECO:0000256" key="5">
    <source>
        <dbReference type="ARBA" id="ARBA00047539"/>
    </source>
</evidence>
<protein>
    <recommendedName>
        <fullName evidence="4">Methanethiol oxidase</fullName>
        <ecNumber evidence="3">1.8.3.4</ecNumber>
    </recommendedName>
</protein>
<dbReference type="RefSeq" id="WP_060856421.1">
    <property type="nucleotide sequence ID" value="NZ_FCOC02000009.1"/>
</dbReference>
<comment type="catalytic activity">
    <reaction evidence="5">
        <text>methanethiol + O2 + H2O = hydrogen sulfide + formaldehyde + H2O2 + H(+)</text>
        <dbReference type="Rhea" id="RHEA:11812"/>
        <dbReference type="ChEBI" id="CHEBI:15377"/>
        <dbReference type="ChEBI" id="CHEBI:15378"/>
        <dbReference type="ChEBI" id="CHEBI:15379"/>
        <dbReference type="ChEBI" id="CHEBI:16007"/>
        <dbReference type="ChEBI" id="CHEBI:16240"/>
        <dbReference type="ChEBI" id="CHEBI:16842"/>
        <dbReference type="ChEBI" id="CHEBI:29919"/>
        <dbReference type="EC" id="1.8.3.4"/>
    </reaction>
</comment>
<dbReference type="AlphaFoldDB" id="A0A158GP92"/>
<reference evidence="6 7" key="1">
    <citation type="submission" date="2016-01" db="EMBL/GenBank/DDBJ databases">
        <authorList>
            <person name="Oliw E.H."/>
        </authorList>
    </citation>
    <scope>NUCLEOTIDE SEQUENCE [LARGE SCALE GENOMIC DNA]</scope>
    <source>
        <strain evidence="6">LMG 22029</strain>
    </source>
</reference>
<dbReference type="Proteomes" id="UP000054893">
    <property type="component" value="Unassembled WGS sequence"/>
</dbReference>
<dbReference type="GO" id="GO:0018549">
    <property type="term" value="F:methanethiol oxidase activity"/>
    <property type="evidence" value="ECO:0007669"/>
    <property type="project" value="UniProtKB-EC"/>
</dbReference>
<dbReference type="PANTHER" id="PTHR23300">
    <property type="entry name" value="METHANETHIOL OXIDASE"/>
    <property type="match status" value="1"/>
</dbReference>
<accession>A0A158GP92</accession>
<dbReference type="Pfam" id="PF05694">
    <property type="entry name" value="SBP56"/>
    <property type="match status" value="1"/>
</dbReference>
<dbReference type="EC" id="1.8.3.4" evidence="3"/>
<dbReference type="OrthoDB" id="9768634at2"/>
<dbReference type="InterPro" id="IPR008826">
    <property type="entry name" value="Se-bd"/>
</dbReference>
<evidence type="ECO:0000256" key="2">
    <source>
        <dbReference type="ARBA" id="ARBA00005606"/>
    </source>
</evidence>
<evidence type="ECO:0000256" key="3">
    <source>
        <dbReference type="ARBA" id="ARBA00012510"/>
    </source>
</evidence>